<dbReference type="InterPro" id="IPR000453">
    <property type="entry name" value="Chorismate_synth"/>
</dbReference>
<proteinExistence type="inferred from homology"/>
<keyword evidence="6 11" id="KW-0288">FMN</keyword>
<dbReference type="AlphaFoldDB" id="A0A1J4SCT4"/>
<dbReference type="InterPro" id="IPR035904">
    <property type="entry name" value="Chorismate_synth_AroC_sf"/>
</dbReference>
<comment type="similarity">
    <text evidence="2 11">Belongs to the chorismate synthase family.</text>
</comment>
<evidence type="ECO:0000256" key="3">
    <source>
        <dbReference type="ARBA" id="ARBA00013036"/>
    </source>
</evidence>
<dbReference type="NCBIfam" id="NF003793">
    <property type="entry name" value="PRK05382.1"/>
    <property type="match status" value="1"/>
</dbReference>
<dbReference type="CDD" id="cd07304">
    <property type="entry name" value="Chorismate_synthase"/>
    <property type="match status" value="1"/>
</dbReference>
<comment type="pathway">
    <text evidence="1 11">Metabolic intermediate biosynthesis; chorismate biosynthesis; chorismate from D-erythrose 4-phosphate and phosphoenolpyruvate: step 7/7.</text>
</comment>
<dbReference type="PIRSF" id="PIRSF001456">
    <property type="entry name" value="Chorismate_synth"/>
    <property type="match status" value="1"/>
</dbReference>
<organism evidence="12 13">
    <name type="scientific">Candidatus Desantisbacteria bacterium CG1_02_38_46</name>
    <dbReference type="NCBI Taxonomy" id="1817893"/>
    <lineage>
        <taxon>Bacteria</taxon>
        <taxon>Candidatus Desantisiibacteriota</taxon>
    </lineage>
</organism>
<comment type="function">
    <text evidence="11">Catalyzes the anti-1,4-elimination of the C-3 phosphate and the C-6 proR hydrogen from 5-enolpyruvylshikimate-3-phosphate (EPSP) to yield chorismate, which is the branch point compound that serves as the starting substrate for the three terminal pathways of aromatic amino acid biosynthesis. This reaction introduces a second double bond into the aromatic ring system.</text>
</comment>
<reference evidence="12 13" key="1">
    <citation type="journal article" date="2016" name="Environ. Microbiol.">
        <title>Genomic resolution of a cold subsurface aquifer community provides metabolic insights for novel microbes adapted to high CO concentrations.</title>
        <authorList>
            <person name="Probst A.J."/>
            <person name="Castelle C.J."/>
            <person name="Singh A."/>
            <person name="Brown C.T."/>
            <person name="Anantharaman K."/>
            <person name="Sharon I."/>
            <person name="Hug L.A."/>
            <person name="Burstein D."/>
            <person name="Emerson J.B."/>
            <person name="Thomas B.C."/>
            <person name="Banfield J.F."/>
        </authorList>
    </citation>
    <scope>NUCLEOTIDE SEQUENCE [LARGE SCALE GENOMIC DNA]</scope>
    <source>
        <strain evidence="12">CG1_02_38_46</strain>
    </source>
</reference>
<protein>
    <recommendedName>
        <fullName evidence="3 11">Chorismate synthase</fullName>
        <shortName evidence="11">CS</shortName>
        <ecNumber evidence="3 11">4.2.3.5</ecNumber>
    </recommendedName>
    <alternativeName>
        <fullName evidence="11">5-enolpyruvylshikimate-3-phosphate phospholyase</fullName>
    </alternativeName>
</protein>
<dbReference type="SUPFAM" id="SSF103263">
    <property type="entry name" value="Chorismate synthase, AroC"/>
    <property type="match status" value="1"/>
</dbReference>
<dbReference type="GO" id="GO:0009423">
    <property type="term" value="P:chorismate biosynthetic process"/>
    <property type="evidence" value="ECO:0007669"/>
    <property type="project" value="UniProtKB-UniRule"/>
</dbReference>
<name>A0A1J4SCT4_9BACT</name>
<keyword evidence="10 11" id="KW-0456">Lyase</keyword>
<evidence type="ECO:0000256" key="10">
    <source>
        <dbReference type="ARBA" id="ARBA00023239"/>
    </source>
</evidence>
<evidence type="ECO:0000313" key="13">
    <source>
        <dbReference type="Proteomes" id="UP000182278"/>
    </source>
</evidence>
<dbReference type="GO" id="GO:0010181">
    <property type="term" value="F:FMN binding"/>
    <property type="evidence" value="ECO:0007669"/>
    <property type="project" value="TreeGrafter"/>
</dbReference>
<comment type="caution">
    <text evidence="12">The sequence shown here is derived from an EMBL/GenBank/DDBJ whole genome shotgun (WGS) entry which is preliminary data.</text>
</comment>
<dbReference type="Pfam" id="PF01264">
    <property type="entry name" value="Chorismate_synt"/>
    <property type="match status" value="1"/>
</dbReference>
<dbReference type="NCBIfam" id="TIGR00033">
    <property type="entry name" value="aroC"/>
    <property type="match status" value="1"/>
</dbReference>
<dbReference type="GO" id="GO:0008652">
    <property type="term" value="P:amino acid biosynthetic process"/>
    <property type="evidence" value="ECO:0007669"/>
    <property type="project" value="UniProtKB-KW"/>
</dbReference>
<evidence type="ECO:0000256" key="5">
    <source>
        <dbReference type="ARBA" id="ARBA00022630"/>
    </source>
</evidence>
<feature type="binding site" evidence="11">
    <location>
        <position position="326"/>
    </location>
    <ligand>
        <name>FMN</name>
        <dbReference type="ChEBI" id="CHEBI:58210"/>
    </ligand>
</feature>
<dbReference type="FunFam" id="3.60.150.10:FF:000002">
    <property type="entry name" value="Chorismate synthase"/>
    <property type="match status" value="1"/>
</dbReference>
<comment type="cofactor">
    <cofactor evidence="11">
        <name>FMNH2</name>
        <dbReference type="ChEBI" id="CHEBI:57618"/>
    </cofactor>
    <text evidence="11">Reduced FMN (FMNH(2)).</text>
</comment>
<accession>A0A1J4SCT4</accession>
<evidence type="ECO:0000313" key="12">
    <source>
        <dbReference type="EMBL" id="OIN96522.1"/>
    </source>
</evidence>
<dbReference type="UniPathway" id="UPA00053">
    <property type="reaction ID" value="UER00090"/>
</dbReference>
<feature type="binding site" evidence="11">
    <location>
        <begin position="240"/>
        <end position="241"/>
    </location>
    <ligand>
        <name>FMN</name>
        <dbReference type="ChEBI" id="CHEBI:58210"/>
    </ligand>
</feature>
<feature type="binding site" evidence="11">
    <location>
        <position position="40"/>
    </location>
    <ligand>
        <name>NADP(+)</name>
        <dbReference type="ChEBI" id="CHEBI:58349"/>
    </ligand>
</feature>
<evidence type="ECO:0000256" key="1">
    <source>
        <dbReference type="ARBA" id="ARBA00005044"/>
    </source>
</evidence>
<dbReference type="GO" id="GO:0005829">
    <property type="term" value="C:cytosol"/>
    <property type="evidence" value="ECO:0007669"/>
    <property type="project" value="TreeGrafter"/>
</dbReference>
<feature type="binding site" evidence="11">
    <location>
        <position position="46"/>
    </location>
    <ligand>
        <name>NADP(+)</name>
        <dbReference type="ChEBI" id="CHEBI:58349"/>
    </ligand>
</feature>
<evidence type="ECO:0000256" key="11">
    <source>
        <dbReference type="HAMAP-Rule" id="MF_00300"/>
    </source>
</evidence>
<evidence type="ECO:0000256" key="9">
    <source>
        <dbReference type="ARBA" id="ARBA00023141"/>
    </source>
</evidence>
<evidence type="ECO:0000256" key="2">
    <source>
        <dbReference type="ARBA" id="ARBA00008014"/>
    </source>
</evidence>
<dbReference type="GO" id="GO:0009073">
    <property type="term" value="P:aromatic amino acid family biosynthetic process"/>
    <property type="evidence" value="ECO:0007669"/>
    <property type="project" value="UniProtKB-KW"/>
</dbReference>
<dbReference type="Proteomes" id="UP000182278">
    <property type="component" value="Unassembled WGS sequence"/>
</dbReference>
<dbReference type="InterPro" id="IPR020541">
    <property type="entry name" value="Chorismate_synthase_CS"/>
</dbReference>
<evidence type="ECO:0000256" key="8">
    <source>
        <dbReference type="ARBA" id="ARBA00022857"/>
    </source>
</evidence>
<evidence type="ECO:0000256" key="6">
    <source>
        <dbReference type="ARBA" id="ARBA00022643"/>
    </source>
</evidence>
<dbReference type="GO" id="GO:0004107">
    <property type="term" value="F:chorismate synthase activity"/>
    <property type="evidence" value="ECO:0007669"/>
    <property type="project" value="UniProtKB-UniRule"/>
</dbReference>
<gene>
    <name evidence="11" type="primary">aroC</name>
    <name evidence="12" type="ORF">AUJ66_06075</name>
</gene>
<keyword evidence="7 11" id="KW-0274">FAD</keyword>
<keyword evidence="5 11" id="KW-0285">Flavoprotein</keyword>
<dbReference type="STRING" id="1817893.AUJ66_06075"/>
<evidence type="ECO:0000256" key="4">
    <source>
        <dbReference type="ARBA" id="ARBA00022605"/>
    </source>
</evidence>
<feature type="binding site" evidence="11">
    <location>
        <position position="285"/>
    </location>
    <ligand>
        <name>FMN</name>
        <dbReference type="ChEBI" id="CHEBI:58210"/>
    </ligand>
</feature>
<dbReference type="PROSITE" id="PS00788">
    <property type="entry name" value="CHORISMATE_SYNTHASE_2"/>
    <property type="match status" value="1"/>
</dbReference>
<keyword evidence="4 11" id="KW-0028">Amino-acid biosynthesis</keyword>
<feature type="binding site" evidence="11">
    <location>
        <begin position="300"/>
        <end position="304"/>
    </location>
    <ligand>
        <name>FMN</name>
        <dbReference type="ChEBI" id="CHEBI:58210"/>
    </ligand>
</feature>
<dbReference type="PANTHER" id="PTHR21085">
    <property type="entry name" value="CHORISMATE SYNTHASE"/>
    <property type="match status" value="1"/>
</dbReference>
<feature type="binding site" evidence="11">
    <location>
        <begin position="117"/>
        <end position="119"/>
    </location>
    <ligand>
        <name>FMN</name>
        <dbReference type="ChEBI" id="CHEBI:58210"/>
    </ligand>
</feature>
<dbReference type="HAMAP" id="MF_00300">
    <property type="entry name" value="Chorismate_synth"/>
    <property type="match status" value="1"/>
</dbReference>
<evidence type="ECO:0000256" key="7">
    <source>
        <dbReference type="ARBA" id="ARBA00022827"/>
    </source>
</evidence>
<dbReference type="EC" id="4.2.3.5" evidence="3 11"/>
<dbReference type="EMBL" id="MNUO01000093">
    <property type="protein sequence ID" value="OIN96522.1"/>
    <property type="molecule type" value="Genomic_DNA"/>
</dbReference>
<comment type="subunit">
    <text evidence="11">Homotetramer.</text>
</comment>
<dbReference type="PANTHER" id="PTHR21085:SF0">
    <property type="entry name" value="CHORISMATE SYNTHASE"/>
    <property type="match status" value="1"/>
</dbReference>
<keyword evidence="9 11" id="KW-0057">Aromatic amino acid biosynthesis</keyword>
<dbReference type="Gene3D" id="3.60.150.10">
    <property type="entry name" value="Chorismate synthase AroC"/>
    <property type="match status" value="1"/>
</dbReference>
<keyword evidence="8 11" id="KW-0521">NADP</keyword>
<comment type="catalytic activity">
    <reaction evidence="11">
        <text>5-O-(1-carboxyvinyl)-3-phosphoshikimate = chorismate + phosphate</text>
        <dbReference type="Rhea" id="RHEA:21020"/>
        <dbReference type="ChEBI" id="CHEBI:29748"/>
        <dbReference type="ChEBI" id="CHEBI:43474"/>
        <dbReference type="ChEBI" id="CHEBI:57701"/>
        <dbReference type="EC" id="4.2.3.5"/>
    </reaction>
</comment>
<sequence>MIKFITGGKSHGKGLFTTLRGIPAGLSINVKGINIELKRRQAGYGRSRRMKIEKDKVEILSGVRLNKTTGRAITLAIWNKDWQKRKSGPINVPRPGHADLPGAISYNQKNIRKIWERASARETAARVAAGAVAKKLLKEFKIEILSYVVEIGGIKADKHGSLVNSLKRKIKKIDDSPLRCLNKESEKKMMKKIDEAKKKGDSVGGVFEVIVFNIPVGLGSYIQWNRRLNAKLAAAVMSIQGIKGIEVGLGFNSAREFGSQVHDEIFYSKNRGFFHKTNNAGGIEGGMSNGEPIVLRAAMKPIPTLANPLNSVNLKTKKPAKAPVLRADVCAVPAAGVVGEAMVAIEIASAMTEKFGGETLQEMKLNYEKYVKYVRNF</sequence>